<protein>
    <recommendedName>
        <fullName evidence="3">Sce7725 family protein</fullName>
    </recommendedName>
</protein>
<evidence type="ECO:0000313" key="2">
    <source>
        <dbReference type="Proteomes" id="UP000184092"/>
    </source>
</evidence>
<dbReference type="Proteomes" id="UP000184092">
    <property type="component" value="Unassembled WGS sequence"/>
</dbReference>
<dbReference type="NCBIfam" id="NF033831">
    <property type="entry name" value="sce7725_fam"/>
    <property type="match status" value="1"/>
</dbReference>
<evidence type="ECO:0000313" key="1">
    <source>
        <dbReference type="EMBL" id="SHN20311.1"/>
    </source>
</evidence>
<dbReference type="InterPro" id="IPR047727">
    <property type="entry name" value="Sce7725-like"/>
</dbReference>
<gene>
    <name evidence="1" type="ORF">SAMN05216269_1225</name>
</gene>
<evidence type="ECO:0008006" key="3">
    <source>
        <dbReference type="Google" id="ProtNLM"/>
    </source>
</evidence>
<dbReference type="AlphaFoldDB" id="A0A1M7PSA9"/>
<dbReference type="OrthoDB" id="8910160at2"/>
<keyword evidence="2" id="KW-1185">Reference proteome</keyword>
<name>A0A1M7PSA9_9FLAO</name>
<dbReference type="EMBL" id="FRCL01000022">
    <property type="protein sequence ID" value="SHN20311.1"/>
    <property type="molecule type" value="Genomic_DNA"/>
</dbReference>
<reference evidence="2" key="1">
    <citation type="submission" date="2016-11" db="EMBL/GenBank/DDBJ databases">
        <authorList>
            <person name="Varghese N."/>
            <person name="Submissions S."/>
        </authorList>
    </citation>
    <scope>NUCLEOTIDE SEQUENCE [LARGE SCALE GENOMIC DNA]</scope>
    <source>
        <strain evidence="2">CGMCC 1.2749</strain>
    </source>
</reference>
<accession>A0A1M7PSA9</accession>
<dbReference type="RefSeq" id="WP_073211650.1">
    <property type="nucleotide sequence ID" value="NZ_FRCL01000022.1"/>
</dbReference>
<sequence>MYYPYLRGRQFELIALREFAEIRGQNNNVVPIIEPVKKTFNSMKIALPMLIEAKVKFALVLNPQVGEIDDMGLIIEGLGECLGDVSKWIPSFVVSNNYEDISRLIAVTGYTDVMIICNDLTDTGDEAFNRLILSDEVKYIVSKENRTLKRNLLDKNKILIRLDDNFSGQKRNSDYLEMAEEKFSEEHIFYKDDGYQGFSDYTVIVSDFFEGGGAPFAVAIHLTYIKVNREVWIRHFTSTSNFDRANIQGKFAEALKKAINFINTNNIHNGATDELRRYFTESRYPGLGMVKKIAIKNHLELINGII</sequence>
<organism evidence="1 2">
    <name type="scientific">Flavobacterium xinjiangense</name>
    <dbReference type="NCBI Taxonomy" id="178356"/>
    <lineage>
        <taxon>Bacteria</taxon>
        <taxon>Pseudomonadati</taxon>
        <taxon>Bacteroidota</taxon>
        <taxon>Flavobacteriia</taxon>
        <taxon>Flavobacteriales</taxon>
        <taxon>Flavobacteriaceae</taxon>
        <taxon>Flavobacterium</taxon>
    </lineage>
</organism>
<dbReference type="STRING" id="178356.SAMN05216269_1225"/>
<proteinExistence type="predicted"/>